<evidence type="ECO:0000256" key="1">
    <source>
        <dbReference type="ARBA" id="ARBA00004651"/>
    </source>
</evidence>
<evidence type="ECO:0000256" key="2">
    <source>
        <dbReference type="ARBA" id="ARBA00008929"/>
    </source>
</evidence>
<dbReference type="PANTHER" id="PTHR34856">
    <property type="entry name" value="PROTEIN NRFD"/>
    <property type="match status" value="1"/>
</dbReference>
<comment type="similarity">
    <text evidence="2">Belongs to the NrfD family.</text>
</comment>
<feature type="transmembrane region" description="Helical" evidence="7">
    <location>
        <begin position="159"/>
        <end position="180"/>
    </location>
</feature>
<organism evidence="8 9">
    <name type="scientific">Tectimicrobiota bacterium</name>
    <dbReference type="NCBI Taxonomy" id="2528274"/>
    <lineage>
        <taxon>Bacteria</taxon>
        <taxon>Pseudomonadati</taxon>
        <taxon>Nitrospinota/Tectimicrobiota group</taxon>
        <taxon>Candidatus Tectimicrobiota</taxon>
    </lineage>
</organism>
<feature type="transmembrane region" description="Helical" evidence="7">
    <location>
        <begin position="54"/>
        <end position="72"/>
    </location>
</feature>
<comment type="subcellular location">
    <subcellularLocation>
        <location evidence="1">Cell membrane</location>
        <topology evidence="1">Multi-pass membrane protein</topology>
    </subcellularLocation>
</comment>
<dbReference type="InterPro" id="IPR005614">
    <property type="entry name" value="NrfD-like"/>
</dbReference>
<evidence type="ECO:0000256" key="4">
    <source>
        <dbReference type="ARBA" id="ARBA00022692"/>
    </source>
</evidence>
<name>A0A932LZZ2_UNCTE</name>
<evidence type="ECO:0000256" key="7">
    <source>
        <dbReference type="SAM" id="Phobius"/>
    </source>
</evidence>
<sequence>MIEVQTIYNVPYGEALGVPIAVYFYLTGLSAGSFILSTLAYGFGMARYKPLGKIGVVLATLLLVVAPVNLMIDLEQPWRFWELFYYINLTSAISWGSFLLTLYPINCVIYGTFMFMGKARLTKIFGLIGIPLALSVHGYTGFILALAKARILWNTALMPFIFLVSAMVSGIAMMILVAIVRDKYFSAERKINMDLINGLVVMLIGSIVADLTLIGTDILVLLNSHDEAYEAAQLILTGAFRNIFLGGEIFLGALIPLALLSNRITRTPFGITVASVLVMIGIFAMRYTMVIGGQAIPQH</sequence>
<feature type="transmembrane region" description="Helical" evidence="7">
    <location>
        <begin position="125"/>
        <end position="147"/>
    </location>
</feature>
<dbReference type="Proteomes" id="UP000741360">
    <property type="component" value="Unassembled WGS sequence"/>
</dbReference>
<accession>A0A932LZZ2</accession>
<feature type="transmembrane region" description="Helical" evidence="7">
    <location>
        <begin position="20"/>
        <end position="42"/>
    </location>
</feature>
<keyword evidence="5 7" id="KW-1133">Transmembrane helix</keyword>
<gene>
    <name evidence="8" type="primary">nrfD</name>
    <name evidence="8" type="ORF">HYY65_05035</name>
</gene>
<comment type="caution">
    <text evidence="8">The sequence shown here is derived from an EMBL/GenBank/DDBJ whole genome shotgun (WGS) entry which is preliminary data.</text>
</comment>
<feature type="transmembrane region" description="Helical" evidence="7">
    <location>
        <begin position="234"/>
        <end position="257"/>
    </location>
</feature>
<dbReference type="AlphaFoldDB" id="A0A932LZZ2"/>
<dbReference type="Gene3D" id="1.20.1630.10">
    <property type="entry name" value="Formate dehydrogenase/DMSO reductase domain"/>
    <property type="match status" value="1"/>
</dbReference>
<feature type="transmembrane region" description="Helical" evidence="7">
    <location>
        <begin position="200"/>
        <end position="222"/>
    </location>
</feature>
<dbReference type="InterPro" id="IPR052049">
    <property type="entry name" value="Electron_transfer_protein"/>
</dbReference>
<evidence type="ECO:0000256" key="6">
    <source>
        <dbReference type="ARBA" id="ARBA00023136"/>
    </source>
</evidence>
<protein>
    <submittedName>
        <fullName evidence="8">Polysulfide reductase NrfD</fullName>
    </submittedName>
</protein>
<feature type="transmembrane region" description="Helical" evidence="7">
    <location>
        <begin position="269"/>
        <end position="289"/>
    </location>
</feature>
<evidence type="ECO:0000256" key="3">
    <source>
        <dbReference type="ARBA" id="ARBA00022475"/>
    </source>
</evidence>
<dbReference type="Pfam" id="PF03916">
    <property type="entry name" value="NrfD"/>
    <property type="match status" value="1"/>
</dbReference>
<feature type="transmembrane region" description="Helical" evidence="7">
    <location>
        <begin position="92"/>
        <end position="113"/>
    </location>
</feature>
<reference evidence="8" key="1">
    <citation type="submission" date="2020-07" db="EMBL/GenBank/DDBJ databases">
        <title>Huge and variable diversity of episymbiotic CPR bacteria and DPANN archaea in groundwater ecosystems.</title>
        <authorList>
            <person name="He C.Y."/>
            <person name="Keren R."/>
            <person name="Whittaker M."/>
            <person name="Farag I.F."/>
            <person name="Doudna J."/>
            <person name="Cate J.H.D."/>
            <person name="Banfield J.F."/>
        </authorList>
    </citation>
    <scope>NUCLEOTIDE SEQUENCE</scope>
    <source>
        <strain evidence="8">NC_groundwater_717_Ag_S-0.2um_59_8</strain>
    </source>
</reference>
<dbReference type="PANTHER" id="PTHR34856:SF2">
    <property type="entry name" value="PROTEIN NRFD"/>
    <property type="match status" value="1"/>
</dbReference>
<evidence type="ECO:0000313" key="9">
    <source>
        <dbReference type="Proteomes" id="UP000741360"/>
    </source>
</evidence>
<keyword evidence="6 7" id="KW-0472">Membrane</keyword>
<evidence type="ECO:0000313" key="8">
    <source>
        <dbReference type="EMBL" id="MBI3014422.1"/>
    </source>
</evidence>
<dbReference type="GO" id="GO:0005886">
    <property type="term" value="C:plasma membrane"/>
    <property type="evidence" value="ECO:0007669"/>
    <property type="project" value="UniProtKB-SubCell"/>
</dbReference>
<evidence type="ECO:0000256" key="5">
    <source>
        <dbReference type="ARBA" id="ARBA00022989"/>
    </source>
</evidence>
<keyword evidence="3" id="KW-1003">Cell membrane</keyword>
<dbReference type="EMBL" id="JACPSX010000092">
    <property type="protein sequence ID" value="MBI3014422.1"/>
    <property type="molecule type" value="Genomic_DNA"/>
</dbReference>
<proteinExistence type="inferred from homology"/>
<keyword evidence="4 7" id="KW-0812">Transmembrane</keyword>